<accession>A0A127Q0E7</accession>
<feature type="region of interest" description="Disordered" evidence="2">
    <location>
        <begin position="792"/>
        <end position="827"/>
    </location>
</feature>
<dbReference type="STRING" id="279113.CPter91_1091"/>
<dbReference type="Pfam" id="PF13296">
    <property type="entry name" value="T6SS_Vgr"/>
    <property type="match status" value="1"/>
</dbReference>
<dbReference type="Gene3D" id="2.40.50.230">
    <property type="entry name" value="Gp5 N-terminal domain"/>
    <property type="match status" value="1"/>
</dbReference>
<gene>
    <name evidence="6" type="ORF">CPter91_1091</name>
</gene>
<dbReference type="PATRIC" id="fig|279113.9.peg.1084"/>
<organism evidence="6 7">
    <name type="scientific">Collimonas pratensis</name>
    <dbReference type="NCBI Taxonomy" id="279113"/>
    <lineage>
        <taxon>Bacteria</taxon>
        <taxon>Pseudomonadati</taxon>
        <taxon>Pseudomonadota</taxon>
        <taxon>Betaproteobacteria</taxon>
        <taxon>Burkholderiales</taxon>
        <taxon>Oxalobacteraceae</taxon>
        <taxon>Collimonas</taxon>
    </lineage>
</organism>
<feature type="region of interest" description="Disordered" evidence="2">
    <location>
        <begin position="498"/>
        <end position="520"/>
    </location>
</feature>
<dbReference type="NCBIfam" id="TIGR01646">
    <property type="entry name" value="vgr_GE"/>
    <property type="match status" value="1"/>
</dbReference>
<dbReference type="Proteomes" id="UP000074561">
    <property type="component" value="Chromosome"/>
</dbReference>
<evidence type="ECO:0000313" key="6">
    <source>
        <dbReference type="EMBL" id="AMP03476.1"/>
    </source>
</evidence>
<name>A0A127Q0E7_9BURK</name>
<feature type="domain" description="Gp5/Type VI secretion system Vgr protein OB-fold" evidence="3">
    <location>
        <begin position="411"/>
        <end position="478"/>
    </location>
</feature>
<dbReference type="EMBL" id="CP013234">
    <property type="protein sequence ID" value="AMP03476.1"/>
    <property type="molecule type" value="Genomic_DNA"/>
</dbReference>
<feature type="compositionally biased region" description="Low complexity" evidence="2">
    <location>
        <begin position="811"/>
        <end position="827"/>
    </location>
</feature>
<dbReference type="InterPro" id="IPR006533">
    <property type="entry name" value="T6SS_Vgr_RhsGE"/>
</dbReference>
<dbReference type="KEGG" id="cpra:CPter91_1091"/>
<evidence type="ECO:0000259" key="3">
    <source>
        <dbReference type="Pfam" id="PF04717"/>
    </source>
</evidence>
<dbReference type="InterPro" id="IPR018769">
    <property type="entry name" value="VgrG2_DUF2345"/>
</dbReference>
<dbReference type="Gene3D" id="3.55.50.10">
    <property type="entry name" value="Baseplate protein-like domains"/>
    <property type="match status" value="1"/>
</dbReference>
<feature type="domain" description="DUF2345" evidence="4">
    <location>
        <begin position="649"/>
        <end position="797"/>
    </location>
</feature>
<dbReference type="Pfam" id="PF04717">
    <property type="entry name" value="Phage_base_V"/>
    <property type="match status" value="1"/>
</dbReference>
<dbReference type="SUPFAM" id="SSF69255">
    <property type="entry name" value="gp5 N-terminal domain-like"/>
    <property type="match status" value="1"/>
</dbReference>
<dbReference type="OrthoDB" id="1907165at2"/>
<dbReference type="NCBIfam" id="TIGR03361">
    <property type="entry name" value="VI_Rhs_Vgr"/>
    <property type="match status" value="1"/>
</dbReference>
<dbReference type="InterPro" id="IPR037026">
    <property type="entry name" value="Vgr_OB-fold_dom_sf"/>
</dbReference>
<dbReference type="Pfam" id="PF10106">
    <property type="entry name" value="DUF2345"/>
    <property type="match status" value="1"/>
</dbReference>
<dbReference type="Pfam" id="PF05954">
    <property type="entry name" value="Phage_GPD"/>
    <property type="match status" value="1"/>
</dbReference>
<evidence type="ECO:0000259" key="5">
    <source>
        <dbReference type="Pfam" id="PF13296"/>
    </source>
</evidence>
<evidence type="ECO:0000256" key="1">
    <source>
        <dbReference type="ARBA" id="ARBA00005558"/>
    </source>
</evidence>
<evidence type="ECO:0000259" key="4">
    <source>
        <dbReference type="Pfam" id="PF10106"/>
    </source>
</evidence>
<sequence>MAEAIKTLRSLVQNRQHNRILRLSFANNDAPKAELLVNRLDASEALSRDFSYTVELLSDDANIPLKSMMGKLLCVEMVRGDGSIRFFSGYVESFRFKRTDGSFAFYEAHLVPWLTYLKSRKDNYIFHQLSLQDLSAHVFADYGAYAAWDCKLNHADPVVTEIFQFDESDSNFVHRRWENLGWHYHFEHTAKGHTLKLSDDSTYAEPIDGNAEIPFQRHAGAIEEDGISDWSPMRQFSISTVAIRSFDFKNPRPQEASVPTLNKQGAVPAVESYEYAGAYGFANGQDGDRLSRVRMEEPEAIAKTFDGAGNNRYAQPGRTFRLTGHFSEDWSPHNDKQGEEQDHEFLIISVEHSATNNYLQNADAAPAYSNRLTCIRKKIPWRPGRGYNSEETRIYGLQTATVVGPSGENLHVDNFGRVKVQFHWDRVGKNDQDSSAWIRVASGWAGADQGFVAIPRIGQLVIVQWLDGNCDRPIITGSVASQNNMPSWALPAQSPLSGIRSRELTPNGGNAPGGRSGHLIFDDSNAKIQTQLRSDHLDSQISLGSITRIENNAGRQDARGNGFELRSDGHGVVRSAEGLLLTTEARPKAAAHITDMGETVSRLTQARSTAESLANLAQEHQAQDKGADQSDVTKAIKSQNDAIKGSGGGDGKFPELAEPHLVVASPSGIETTSGASTHIASAEHTALTAGSHVSIAAGKSFFVSAAEKLSLLAYRLGIKLIAASGKVQIQAQNDGMELLAQKVVDIISTQDWINLKAKKGIRLNGGGSEFVISEGITGFTNGAHEVHAAGHQTLGPQGKPAQFPGSKLCPSQTAGAAQSGAASVPLA</sequence>
<dbReference type="InterPro" id="IPR006531">
    <property type="entry name" value="Gp5/Vgr_OB"/>
</dbReference>
<dbReference type="RefSeq" id="WP_061937798.1">
    <property type="nucleotide sequence ID" value="NZ_CP013234.1"/>
</dbReference>
<feature type="domain" description="Putative type VI secretion system Rhs element associated Vgr" evidence="5">
    <location>
        <begin position="513"/>
        <end position="617"/>
    </location>
</feature>
<dbReference type="SUPFAM" id="SSF69279">
    <property type="entry name" value="Phage tail proteins"/>
    <property type="match status" value="2"/>
</dbReference>
<dbReference type="AlphaFoldDB" id="A0A127Q0E7"/>
<dbReference type="Gene3D" id="2.30.110.50">
    <property type="match status" value="1"/>
</dbReference>
<evidence type="ECO:0000256" key="2">
    <source>
        <dbReference type="SAM" id="MobiDB-lite"/>
    </source>
</evidence>
<dbReference type="InterPro" id="IPR028244">
    <property type="entry name" value="T6SS_Rhs_Vgr_dom"/>
</dbReference>
<evidence type="ECO:0000313" key="7">
    <source>
        <dbReference type="Proteomes" id="UP000074561"/>
    </source>
</evidence>
<proteinExistence type="inferred from homology"/>
<comment type="similarity">
    <text evidence="1">Belongs to the VgrG protein family.</text>
</comment>
<dbReference type="Gene3D" id="4.10.220.110">
    <property type="match status" value="1"/>
</dbReference>
<protein>
    <submittedName>
        <fullName evidence="6">Rhs element Vgr family protein</fullName>
    </submittedName>
</protein>
<dbReference type="InterPro" id="IPR017847">
    <property type="entry name" value="T6SS_RhsGE_Vgr_subset"/>
</dbReference>
<reference evidence="6 7" key="1">
    <citation type="submission" date="2015-11" db="EMBL/GenBank/DDBJ databases">
        <title>Exploring the genomic traits of fungus-feeding bacterial genus Collimonas.</title>
        <authorList>
            <person name="Song C."/>
            <person name="Schmidt R."/>
            <person name="de Jager V."/>
            <person name="Krzyzanowska D."/>
            <person name="Jongedijk E."/>
            <person name="Cankar K."/>
            <person name="Beekwilder J."/>
            <person name="van Veen A."/>
            <person name="de Boer W."/>
            <person name="van Veen J.A."/>
            <person name="Garbeva P."/>
        </authorList>
    </citation>
    <scope>NUCLEOTIDE SEQUENCE [LARGE SCALE GENOMIC DNA]</scope>
    <source>
        <strain evidence="6 7">Ter91</strain>
    </source>
</reference>